<dbReference type="InterPro" id="IPR017938">
    <property type="entry name" value="Riboflavin_synthase-like_b-brl"/>
</dbReference>
<keyword evidence="2" id="KW-0001">2Fe-2S</keyword>
<dbReference type="Gene3D" id="3.40.50.80">
    <property type="entry name" value="Nucleotide-binding domain of ferredoxin-NADP reductase (FNR) module"/>
    <property type="match status" value="1"/>
</dbReference>
<dbReference type="PROSITE" id="PS51384">
    <property type="entry name" value="FAD_FR"/>
    <property type="match status" value="1"/>
</dbReference>
<dbReference type="InterPro" id="IPR012675">
    <property type="entry name" value="Beta-grasp_dom_sf"/>
</dbReference>
<dbReference type="SUPFAM" id="SSF54292">
    <property type="entry name" value="2Fe-2S ferredoxin-like"/>
    <property type="match status" value="1"/>
</dbReference>
<feature type="domain" description="2Fe-2S ferredoxin-type" evidence="7">
    <location>
        <begin position="232"/>
        <end position="314"/>
    </location>
</feature>
<evidence type="ECO:0000256" key="2">
    <source>
        <dbReference type="ARBA" id="ARBA00022714"/>
    </source>
</evidence>
<evidence type="ECO:0000259" key="8">
    <source>
        <dbReference type="PROSITE" id="PS51384"/>
    </source>
</evidence>
<dbReference type="PROSITE" id="PS00197">
    <property type="entry name" value="2FE2S_FER_1"/>
    <property type="match status" value="1"/>
</dbReference>
<feature type="domain" description="FAD-binding FR-type" evidence="8">
    <location>
        <begin position="1"/>
        <end position="106"/>
    </location>
</feature>
<name>A0ABU1DFI7_9HYPH</name>
<dbReference type="Proteomes" id="UP001181622">
    <property type="component" value="Unassembled WGS sequence"/>
</dbReference>
<organism evidence="9 10">
    <name type="scientific">Chelatococcus sambhunathii</name>
    <dbReference type="NCBI Taxonomy" id="363953"/>
    <lineage>
        <taxon>Bacteria</taxon>
        <taxon>Pseudomonadati</taxon>
        <taxon>Pseudomonadota</taxon>
        <taxon>Alphaproteobacteria</taxon>
        <taxon>Hyphomicrobiales</taxon>
        <taxon>Chelatococcaceae</taxon>
        <taxon>Chelatococcus</taxon>
    </lineage>
</organism>
<evidence type="ECO:0000256" key="6">
    <source>
        <dbReference type="ARBA" id="ARBA00023014"/>
    </source>
</evidence>
<dbReference type="InterPro" id="IPR039261">
    <property type="entry name" value="FNR_nucleotide-bd"/>
</dbReference>
<keyword evidence="1" id="KW-0285">Flavoprotein</keyword>
<reference evidence="9" key="1">
    <citation type="submission" date="2020-10" db="EMBL/GenBank/DDBJ databases">
        <authorList>
            <person name="Abbas A."/>
            <person name="Razzaq R."/>
            <person name="Waqas M."/>
            <person name="Abbas N."/>
            <person name="Nielsen T.K."/>
            <person name="Hansen L.H."/>
            <person name="Hussain S."/>
            <person name="Shahid M."/>
        </authorList>
    </citation>
    <scope>NUCLEOTIDE SEQUENCE</scope>
    <source>
        <strain evidence="9">S14</strain>
    </source>
</reference>
<accession>A0ABU1DFI7</accession>
<dbReference type="CDD" id="cd06185">
    <property type="entry name" value="PDR_like"/>
    <property type="match status" value="1"/>
</dbReference>
<sequence length="314" mass="34139">MTARVVMKLKVVAARFSTPNVLHLRLVHPLRPELPPWEPGAHVDLRLPDGKIRQYSLCGDPDDLSAYEIAVKREDAGRGASIWAHQTLKPGAIAHVSAPRSNFAIQKASRHIFVVGGIGVTPALPMARRLAAEGADVLVHFCARSKAEAPLLADLREACGPRLRTWFTADGRRFSVSELEDYVEGACLYVCGPPRLLKAVQDAATARGWPEARLRSEAFQATLDENFKPEPFDATLASTGKTLHVPADRSLLEVLRDHGIVMPSSCELGVCGSCVCGYTEGVVIHRDAAIPVAERQHRIAPCVSRARVSVTLDL</sequence>
<dbReference type="SUPFAM" id="SSF52343">
    <property type="entry name" value="Ferredoxin reductase-like, C-terminal NADP-linked domain"/>
    <property type="match status" value="1"/>
</dbReference>
<dbReference type="PRINTS" id="PR00409">
    <property type="entry name" value="PHDIOXRDTASE"/>
</dbReference>
<evidence type="ECO:0000313" key="10">
    <source>
        <dbReference type="Proteomes" id="UP001181622"/>
    </source>
</evidence>
<dbReference type="InterPro" id="IPR017927">
    <property type="entry name" value="FAD-bd_FR_type"/>
</dbReference>
<dbReference type="RefSeq" id="WP_309390998.1">
    <property type="nucleotide sequence ID" value="NZ_JADBEO010000016.1"/>
</dbReference>
<evidence type="ECO:0000256" key="1">
    <source>
        <dbReference type="ARBA" id="ARBA00022630"/>
    </source>
</evidence>
<dbReference type="Gene3D" id="3.10.20.30">
    <property type="match status" value="1"/>
</dbReference>
<dbReference type="InterPro" id="IPR006058">
    <property type="entry name" value="2Fe2S_fd_BS"/>
</dbReference>
<dbReference type="SUPFAM" id="SSF63380">
    <property type="entry name" value="Riboflavin synthase domain-like"/>
    <property type="match status" value="1"/>
</dbReference>
<keyword evidence="6" id="KW-0411">Iron-sulfur</keyword>
<keyword evidence="5" id="KW-0408">Iron</keyword>
<dbReference type="PROSITE" id="PS51085">
    <property type="entry name" value="2FE2S_FER_2"/>
    <property type="match status" value="1"/>
</dbReference>
<keyword evidence="3" id="KW-0479">Metal-binding</keyword>
<evidence type="ECO:0000313" key="9">
    <source>
        <dbReference type="EMBL" id="MDR4306793.1"/>
    </source>
</evidence>
<proteinExistence type="predicted"/>
<dbReference type="Pfam" id="PF00111">
    <property type="entry name" value="Fer2"/>
    <property type="match status" value="1"/>
</dbReference>
<evidence type="ECO:0000256" key="3">
    <source>
        <dbReference type="ARBA" id="ARBA00022723"/>
    </source>
</evidence>
<dbReference type="InterPro" id="IPR001041">
    <property type="entry name" value="2Fe-2S_ferredoxin-type"/>
</dbReference>
<evidence type="ECO:0000256" key="4">
    <source>
        <dbReference type="ARBA" id="ARBA00023002"/>
    </source>
</evidence>
<evidence type="ECO:0000259" key="7">
    <source>
        <dbReference type="PROSITE" id="PS51085"/>
    </source>
</evidence>
<keyword evidence="4" id="KW-0560">Oxidoreductase</keyword>
<gene>
    <name evidence="9" type="ORF">IHQ68_09195</name>
</gene>
<protein>
    <submittedName>
        <fullName evidence="9">Oxidoreductase</fullName>
    </submittedName>
</protein>
<dbReference type="Gene3D" id="2.40.30.10">
    <property type="entry name" value="Translation factors"/>
    <property type="match status" value="1"/>
</dbReference>
<keyword evidence="10" id="KW-1185">Reference proteome</keyword>
<dbReference type="CDD" id="cd00207">
    <property type="entry name" value="fer2"/>
    <property type="match status" value="1"/>
</dbReference>
<dbReference type="InterPro" id="IPR036010">
    <property type="entry name" value="2Fe-2S_ferredoxin-like_sf"/>
</dbReference>
<comment type="caution">
    <text evidence="9">The sequence shown here is derived from an EMBL/GenBank/DDBJ whole genome shotgun (WGS) entry which is preliminary data.</text>
</comment>
<evidence type="ECO:0000256" key="5">
    <source>
        <dbReference type="ARBA" id="ARBA00023004"/>
    </source>
</evidence>
<dbReference type="InterPro" id="IPR050415">
    <property type="entry name" value="MRET"/>
</dbReference>
<dbReference type="EMBL" id="JADBEO010000016">
    <property type="protein sequence ID" value="MDR4306793.1"/>
    <property type="molecule type" value="Genomic_DNA"/>
</dbReference>
<dbReference type="PANTHER" id="PTHR47354">
    <property type="entry name" value="NADH OXIDOREDUCTASE HCR"/>
    <property type="match status" value="1"/>
</dbReference>
<dbReference type="PANTHER" id="PTHR47354:SF1">
    <property type="entry name" value="CARNITINE MONOOXYGENASE REDUCTASE SUBUNIT"/>
    <property type="match status" value="1"/>
</dbReference>